<dbReference type="InterPro" id="IPR002104">
    <property type="entry name" value="Integrase_catalytic"/>
</dbReference>
<dbReference type="InterPro" id="IPR038488">
    <property type="entry name" value="Integrase_DNA-bd_sf"/>
</dbReference>
<dbReference type="Gene3D" id="1.10.150.130">
    <property type="match status" value="1"/>
</dbReference>
<sequence length="411" mass="46289">MPKQVIPLTAVKVKTVKPTEKEQNLFDGGGLYLHVRSIKYGKDGKLLPGSKLWRLKYRYGGKARKLSLGSYPAVSLEEARQKRQEVKELIAKGIDPQEMRRQAKAEKVVDPQGEMFGKIAMDWYRIAETGWSKNHARTVLSRIERDVLPALGQKLIAEITTRDVLDTLRRVEDRQAYETAHRIRTIIGQIFSFALISGVDGVLNNPASGLSKALRKPETKHMAAILDPDKLGQLLRDIDAYAGVYITKCALRLTPMLFVRPGELRTAEWQNVDLDGARWRIPAARMKLKRDHVVPLARQAVEILRDLHMYTGDGKYVFPGRMASRVMSGNTVNSALRTMGWSGETVTAHGFRATARTLLHEKLGFSPDAIEAQLAHDVPDRLGSAYNLTKHLDERIRMMQAWADYLDGLKS</sequence>
<comment type="similarity">
    <text evidence="1">Belongs to the 'phage' integrase family.</text>
</comment>
<reference evidence="9" key="1">
    <citation type="submission" date="2017-10" db="EMBL/GenBank/DDBJ databases">
        <authorList>
            <person name="Gaisin V.A."/>
            <person name="Rysina M.S."/>
            <person name="Grouzdev D.S."/>
        </authorList>
    </citation>
    <scope>NUCLEOTIDE SEQUENCE [LARGE SCALE GENOMIC DNA]</scope>
    <source>
        <strain evidence="9">V1</strain>
    </source>
</reference>
<dbReference type="Gene3D" id="1.10.443.10">
    <property type="entry name" value="Intergrase catalytic core"/>
    <property type="match status" value="1"/>
</dbReference>
<keyword evidence="2" id="KW-0229">DNA integration</keyword>
<dbReference type="PANTHER" id="PTHR30629">
    <property type="entry name" value="PROPHAGE INTEGRASE"/>
    <property type="match status" value="1"/>
</dbReference>
<keyword evidence="9" id="KW-1185">Reference proteome</keyword>
<feature type="domain" description="Tyr recombinase" evidence="6">
    <location>
        <begin position="221"/>
        <end position="403"/>
    </location>
</feature>
<dbReference type="InterPro" id="IPR010998">
    <property type="entry name" value="Integrase_recombinase_N"/>
</dbReference>
<evidence type="ECO:0000256" key="5">
    <source>
        <dbReference type="PROSITE-ProRule" id="PRU01248"/>
    </source>
</evidence>
<dbReference type="CDD" id="cd00801">
    <property type="entry name" value="INT_P4_C"/>
    <property type="match status" value="1"/>
</dbReference>
<dbReference type="Pfam" id="PF22022">
    <property type="entry name" value="Phage_int_M"/>
    <property type="match status" value="1"/>
</dbReference>
<dbReference type="InterPro" id="IPR053876">
    <property type="entry name" value="Phage_int_M"/>
</dbReference>
<evidence type="ECO:0000256" key="3">
    <source>
        <dbReference type="ARBA" id="ARBA00023125"/>
    </source>
</evidence>
<dbReference type="AlphaFoldDB" id="A0A317T7A1"/>
<dbReference type="PROSITE" id="PS51900">
    <property type="entry name" value="CB"/>
    <property type="match status" value="1"/>
</dbReference>
<protein>
    <submittedName>
        <fullName evidence="8">Integrase</fullName>
    </submittedName>
</protein>
<dbReference type="GO" id="GO:0015074">
    <property type="term" value="P:DNA integration"/>
    <property type="evidence" value="ECO:0007669"/>
    <property type="project" value="UniProtKB-KW"/>
</dbReference>
<dbReference type="PROSITE" id="PS51898">
    <property type="entry name" value="TYR_RECOMBINASE"/>
    <property type="match status" value="1"/>
</dbReference>
<evidence type="ECO:0000259" key="7">
    <source>
        <dbReference type="PROSITE" id="PS51900"/>
    </source>
</evidence>
<keyword evidence="4" id="KW-0233">DNA recombination</keyword>
<keyword evidence="3 5" id="KW-0238">DNA-binding</keyword>
<dbReference type="InterPro" id="IPR044068">
    <property type="entry name" value="CB"/>
</dbReference>
<evidence type="ECO:0000256" key="4">
    <source>
        <dbReference type="ARBA" id="ARBA00023172"/>
    </source>
</evidence>
<evidence type="ECO:0000259" key="6">
    <source>
        <dbReference type="PROSITE" id="PS51898"/>
    </source>
</evidence>
<evidence type="ECO:0000256" key="1">
    <source>
        <dbReference type="ARBA" id="ARBA00008857"/>
    </source>
</evidence>
<dbReference type="RefSeq" id="WP_110023841.1">
    <property type="nucleotide sequence ID" value="NZ_PDNZ01000007.1"/>
</dbReference>
<dbReference type="InterPro" id="IPR025166">
    <property type="entry name" value="Integrase_DNA_bind_dom"/>
</dbReference>
<dbReference type="Proteomes" id="UP000246278">
    <property type="component" value="Unassembled WGS sequence"/>
</dbReference>
<evidence type="ECO:0000256" key="2">
    <source>
        <dbReference type="ARBA" id="ARBA00022908"/>
    </source>
</evidence>
<proteinExistence type="inferred from homology"/>
<dbReference type="InterPro" id="IPR011010">
    <property type="entry name" value="DNA_brk_join_enz"/>
</dbReference>
<dbReference type="GO" id="GO:0006310">
    <property type="term" value="P:DNA recombination"/>
    <property type="evidence" value="ECO:0007669"/>
    <property type="project" value="UniProtKB-KW"/>
</dbReference>
<dbReference type="PANTHER" id="PTHR30629:SF2">
    <property type="entry name" value="PROPHAGE INTEGRASE INTS-RELATED"/>
    <property type="match status" value="1"/>
</dbReference>
<organism evidence="8 9">
    <name type="scientific">Prosthecochloris marina</name>
    <dbReference type="NCBI Taxonomy" id="2017681"/>
    <lineage>
        <taxon>Bacteria</taxon>
        <taxon>Pseudomonadati</taxon>
        <taxon>Chlorobiota</taxon>
        <taxon>Chlorobiia</taxon>
        <taxon>Chlorobiales</taxon>
        <taxon>Chlorobiaceae</taxon>
        <taxon>Prosthecochloris</taxon>
    </lineage>
</organism>
<dbReference type="SUPFAM" id="SSF56349">
    <property type="entry name" value="DNA breaking-rejoining enzymes"/>
    <property type="match status" value="1"/>
</dbReference>
<feature type="domain" description="Core-binding (CB)" evidence="7">
    <location>
        <begin position="114"/>
        <end position="195"/>
    </location>
</feature>
<dbReference type="Pfam" id="PF13356">
    <property type="entry name" value="Arm-DNA-bind_3"/>
    <property type="match status" value="1"/>
</dbReference>
<evidence type="ECO:0000313" key="9">
    <source>
        <dbReference type="Proteomes" id="UP000246278"/>
    </source>
</evidence>
<gene>
    <name evidence="8" type="ORF">CR164_09905</name>
</gene>
<dbReference type="Gene3D" id="3.30.160.390">
    <property type="entry name" value="Integrase, DNA-binding domain"/>
    <property type="match status" value="1"/>
</dbReference>
<dbReference type="OrthoDB" id="9795573at2"/>
<accession>A0A317T7A1</accession>
<dbReference type="InterPro" id="IPR013762">
    <property type="entry name" value="Integrase-like_cat_sf"/>
</dbReference>
<comment type="caution">
    <text evidence="8">The sequence shown here is derived from an EMBL/GenBank/DDBJ whole genome shotgun (WGS) entry which is preliminary data.</text>
</comment>
<dbReference type="Pfam" id="PF00589">
    <property type="entry name" value="Phage_integrase"/>
    <property type="match status" value="1"/>
</dbReference>
<evidence type="ECO:0000313" key="8">
    <source>
        <dbReference type="EMBL" id="PWW81346.1"/>
    </source>
</evidence>
<dbReference type="InterPro" id="IPR050808">
    <property type="entry name" value="Phage_Integrase"/>
</dbReference>
<dbReference type="GO" id="GO:0003677">
    <property type="term" value="F:DNA binding"/>
    <property type="evidence" value="ECO:0007669"/>
    <property type="project" value="UniProtKB-UniRule"/>
</dbReference>
<name>A0A317T7A1_9CHLB</name>
<dbReference type="EMBL" id="PDNZ01000007">
    <property type="protein sequence ID" value="PWW81346.1"/>
    <property type="molecule type" value="Genomic_DNA"/>
</dbReference>